<name>A0A238JDN4_9RHOB</name>
<dbReference type="RefSeq" id="WP_133840779.1">
    <property type="nucleotide sequence ID" value="NZ_FXXP01000002.1"/>
</dbReference>
<dbReference type="Proteomes" id="UP000225972">
    <property type="component" value="Unassembled WGS sequence"/>
</dbReference>
<sequence>MADCNSSETVEIKGVPDPDAPVEVLGGELVTEVQNLYAPVGALSLNRITSLSEAIEVSKSAGYQYSTNAAEEMNAMAKRNRVDLMCGCKLHYPDSRGAAS</sequence>
<proteinExistence type="predicted"/>
<accession>A0A238JDN4</accession>
<protein>
    <submittedName>
        <fullName evidence="1">Uncharacterized protein</fullName>
    </submittedName>
</protein>
<dbReference type="AlphaFoldDB" id="A0A238JDN4"/>
<organism evidence="1 2">
    <name type="scientific">Pelagimonas phthalicica</name>
    <dbReference type="NCBI Taxonomy" id="1037362"/>
    <lineage>
        <taxon>Bacteria</taxon>
        <taxon>Pseudomonadati</taxon>
        <taxon>Pseudomonadota</taxon>
        <taxon>Alphaproteobacteria</taxon>
        <taxon>Rhodobacterales</taxon>
        <taxon>Roseobacteraceae</taxon>
        <taxon>Pelagimonas</taxon>
    </lineage>
</organism>
<evidence type="ECO:0000313" key="1">
    <source>
        <dbReference type="EMBL" id="SMX28535.1"/>
    </source>
</evidence>
<reference evidence="2" key="1">
    <citation type="submission" date="2017-05" db="EMBL/GenBank/DDBJ databases">
        <authorList>
            <person name="Rodrigo-Torres L."/>
            <person name="Arahal R. D."/>
            <person name="Lucena T."/>
        </authorList>
    </citation>
    <scope>NUCLEOTIDE SEQUENCE [LARGE SCALE GENOMIC DNA]</scope>
    <source>
        <strain evidence="2">CECT 8649</strain>
    </source>
</reference>
<dbReference type="OrthoDB" id="7774855at2"/>
<keyword evidence="2" id="KW-1185">Reference proteome</keyword>
<gene>
    <name evidence="1" type="ORF">TRP8649_02660</name>
</gene>
<dbReference type="EMBL" id="FXXP01000002">
    <property type="protein sequence ID" value="SMX28535.1"/>
    <property type="molecule type" value="Genomic_DNA"/>
</dbReference>
<evidence type="ECO:0000313" key="2">
    <source>
        <dbReference type="Proteomes" id="UP000225972"/>
    </source>
</evidence>